<dbReference type="PANTHER" id="PTHR12109">
    <property type="entry name" value="RING FINGER PROTEIN 141-RELATED"/>
    <property type="match status" value="1"/>
</dbReference>
<proteinExistence type="predicted"/>
<dbReference type="InterPro" id="IPR017907">
    <property type="entry name" value="Znf_RING_CS"/>
</dbReference>
<dbReference type="InterPro" id="IPR047126">
    <property type="entry name" value="RNF141-like"/>
</dbReference>
<dbReference type="PROSITE" id="PS00518">
    <property type="entry name" value="ZF_RING_1"/>
    <property type="match status" value="1"/>
</dbReference>
<dbReference type="EMBL" id="GIBP01006908">
    <property type="protein sequence ID" value="NDV35877.1"/>
    <property type="molecule type" value="Transcribed_RNA"/>
</dbReference>
<dbReference type="GO" id="GO:0008270">
    <property type="term" value="F:zinc ion binding"/>
    <property type="evidence" value="ECO:0007669"/>
    <property type="project" value="UniProtKB-KW"/>
</dbReference>
<protein>
    <recommendedName>
        <fullName evidence="5">RING-type domain-containing protein</fullName>
    </recommendedName>
</protein>
<accession>A0A6B2LG93</accession>
<name>A0A6B2LG93_9EUKA</name>
<feature type="domain" description="RING-type" evidence="5">
    <location>
        <begin position="9"/>
        <end position="48"/>
    </location>
</feature>
<dbReference type="InterPro" id="IPR001841">
    <property type="entry name" value="Znf_RING"/>
</dbReference>
<dbReference type="InterPro" id="IPR013083">
    <property type="entry name" value="Znf_RING/FYVE/PHD"/>
</dbReference>
<sequence length="241" mass="27980">MEDKSVEDCPICLNLIHHLTIIPACHHRFCYECITSWAKSKLNCPLCKAAFEQVEHQASPSGPRTLESLPPPVIPIVDTTQPDLECLTDSYFLIEISRLIFSAERLKRDFSATSLKTRDTYGTNKLLDVLSRLYEQRNFFEREINDDPHKKFSPVEVLSELYKVESILQLLKSGRIDDLIAAFPEGVDGEEVRRYGVDDYELLEKEEKLPVKENLISSGKKLKKKKKAKQYYDDDEEYYYY</sequence>
<dbReference type="Pfam" id="PF00097">
    <property type="entry name" value="zf-C3HC4"/>
    <property type="match status" value="1"/>
</dbReference>
<dbReference type="SMART" id="SM00184">
    <property type="entry name" value="RING"/>
    <property type="match status" value="1"/>
</dbReference>
<dbReference type="Gene3D" id="3.30.40.10">
    <property type="entry name" value="Zinc/RING finger domain, C3HC4 (zinc finger)"/>
    <property type="match status" value="1"/>
</dbReference>
<dbReference type="SUPFAM" id="SSF57850">
    <property type="entry name" value="RING/U-box"/>
    <property type="match status" value="1"/>
</dbReference>
<evidence type="ECO:0000259" key="5">
    <source>
        <dbReference type="PROSITE" id="PS50089"/>
    </source>
</evidence>
<keyword evidence="2 4" id="KW-0863">Zinc-finger</keyword>
<evidence type="ECO:0000256" key="4">
    <source>
        <dbReference type="PROSITE-ProRule" id="PRU00175"/>
    </source>
</evidence>
<reference evidence="6" key="1">
    <citation type="journal article" date="2020" name="J. Eukaryot. Microbiol.">
        <title>De novo Sequencing, Assembly and Annotation of the Transcriptome for the Free-Living Testate Amoeba Arcella intermedia.</title>
        <authorList>
            <person name="Ribeiro G.M."/>
            <person name="Porfirio-Sousa A.L."/>
            <person name="Maurer-Alcala X.X."/>
            <person name="Katz L.A."/>
            <person name="Lahr D.J.G."/>
        </authorList>
    </citation>
    <scope>NUCLEOTIDE SEQUENCE</scope>
</reference>
<dbReference type="AlphaFoldDB" id="A0A6B2LG93"/>
<dbReference type="PROSITE" id="PS50089">
    <property type="entry name" value="ZF_RING_2"/>
    <property type="match status" value="1"/>
</dbReference>
<evidence type="ECO:0000256" key="2">
    <source>
        <dbReference type="ARBA" id="ARBA00022771"/>
    </source>
</evidence>
<dbReference type="InterPro" id="IPR018957">
    <property type="entry name" value="Znf_C3HC4_RING-type"/>
</dbReference>
<evidence type="ECO:0000256" key="3">
    <source>
        <dbReference type="ARBA" id="ARBA00022833"/>
    </source>
</evidence>
<evidence type="ECO:0000313" key="6">
    <source>
        <dbReference type="EMBL" id="NDV35877.1"/>
    </source>
</evidence>
<keyword evidence="3" id="KW-0862">Zinc</keyword>
<evidence type="ECO:0000256" key="1">
    <source>
        <dbReference type="ARBA" id="ARBA00022723"/>
    </source>
</evidence>
<keyword evidence="1" id="KW-0479">Metal-binding</keyword>
<organism evidence="6">
    <name type="scientific">Arcella intermedia</name>
    <dbReference type="NCBI Taxonomy" id="1963864"/>
    <lineage>
        <taxon>Eukaryota</taxon>
        <taxon>Amoebozoa</taxon>
        <taxon>Tubulinea</taxon>
        <taxon>Elardia</taxon>
        <taxon>Arcellinida</taxon>
        <taxon>Sphaerothecina</taxon>
        <taxon>Arcellidae</taxon>
        <taxon>Arcella</taxon>
    </lineage>
</organism>